<dbReference type="EMBL" id="CP009458">
    <property type="protein sequence ID" value="AIR61784.1"/>
    <property type="molecule type" value="Genomic_DNA"/>
</dbReference>
<reference evidence="1 2" key="1">
    <citation type="submission" date="2014-09" db="EMBL/GenBank/DDBJ databases">
        <authorList>
            <person name="Chan K.-G."/>
        </authorList>
    </citation>
    <scope>NUCLEOTIDE SEQUENCE [LARGE SCALE GENOMIC DNA]</scope>
    <source>
        <strain evidence="1 2">M006</strain>
    </source>
</reference>
<dbReference type="RefSeq" id="WP_039292207.1">
    <property type="nucleotide sequence ID" value="NZ_CP009458.1"/>
</dbReference>
<proteinExistence type="predicted"/>
<evidence type="ECO:0000313" key="2">
    <source>
        <dbReference type="Proteomes" id="UP000029516"/>
    </source>
</evidence>
<dbReference type="KEGG" id="cem:LH23_14335"/>
<dbReference type="Proteomes" id="UP000029516">
    <property type="component" value="Chromosome"/>
</dbReference>
<name>A0AAN0S5R4_9ENTR</name>
<organism evidence="1 2">
    <name type="scientific">Cedecea neteri</name>
    <dbReference type="NCBI Taxonomy" id="158822"/>
    <lineage>
        <taxon>Bacteria</taxon>
        <taxon>Pseudomonadati</taxon>
        <taxon>Pseudomonadota</taxon>
        <taxon>Gammaproteobacteria</taxon>
        <taxon>Enterobacterales</taxon>
        <taxon>Enterobacteriaceae</taxon>
        <taxon>Cedecea</taxon>
    </lineage>
</organism>
<protein>
    <submittedName>
        <fullName evidence="1">Uncharacterized protein</fullName>
    </submittedName>
</protein>
<evidence type="ECO:0000313" key="1">
    <source>
        <dbReference type="EMBL" id="AIR61784.1"/>
    </source>
</evidence>
<accession>A0AAN0S5R4</accession>
<gene>
    <name evidence="1" type="ORF">LH23_14335</name>
</gene>
<dbReference type="AlphaFoldDB" id="A0AAN0S5R4"/>
<sequence>MRAFTNSQSDVFLNAFGEMIQTSTGTKFKAILEEVPVTISTGTGNFIEGYETYCTAKKNDTLTVQVGTILIIRGVNKEVYNIVDDLSGMVDIYYRSEEGQHFAEDY</sequence>